<protein>
    <submittedName>
        <fullName evidence="4">Thiamine biosynthesis oxidoreductase ThiO</fullName>
    </submittedName>
</protein>
<dbReference type="Proteomes" id="UP000005845">
    <property type="component" value="Unassembled WGS sequence"/>
</dbReference>
<feature type="region of interest" description="Disordered" evidence="2">
    <location>
        <begin position="84"/>
        <end position="110"/>
    </location>
</feature>
<evidence type="ECO:0000256" key="2">
    <source>
        <dbReference type="SAM" id="MobiDB-lite"/>
    </source>
</evidence>
<keyword evidence="5" id="KW-1185">Reference proteome</keyword>
<comment type="caution">
    <text evidence="4">The sequence shown here is derived from an EMBL/GenBank/DDBJ whole genome shotgun (WGS) entry which is preliminary data.</text>
</comment>
<dbReference type="Gene3D" id="3.30.9.10">
    <property type="entry name" value="D-Amino Acid Oxidase, subunit A, domain 2"/>
    <property type="match status" value="1"/>
</dbReference>
<evidence type="ECO:0000259" key="3">
    <source>
        <dbReference type="Pfam" id="PF01266"/>
    </source>
</evidence>
<feature type="domain" description="FAD dependent oxidoreductase" evidence="3">
    <location>
        <begin position="9"/>
        <end position="364"/>
    </location>
</feature>
<evidence type="ECO:0000313" key="4">
    <source>
        <dbReference type="EMBL" id="GAB41534.1"/>
    </source>
</evidence>
<gene>
    <name evidence="4" type="primary">thiO</name>
    <name evidence="4" type="ORF">GOSPT_133_00310</name>
</gene>
<evidence type="ECO:0000313" key="5">
    <source>
        <dbReference type="Proteomes" id="UP000005845"/>
    </source>
</evidence>
<organism evidence="4 5">
    <name type="scientific">Gordonia sputi NBRC 100414</name>
    <dbReference type="NCBI Taxonomy" id="1089453"/>
    <lineage>
        <taxon>Bacteria</taxon>
        <taxon>Bacillati</taxon>
        <taxon>Actinomycetota</taxon>
        <taxon>Actinomycetes</taxon>
        <taxon>Mycobacteriales</taxon>
        <taxon>Gordoniaceae</taxon>
        <taxon>Gordonia</taxon>
    </lineage>
</organism>
<dbReference type="GO" id="GO:0016491">
    <property type="term" value="F:oxidoreductase activity"/>
    <property type="evidence" value="ECO:0007669"/>
    <property type="project" value="UniProtKB-KW"/>
</dbReference>
<dbReference type="EMBL" id="BAFC01000131">
    <property type="protein sequence ID" value="GAB41534.1"/>
    <property type="molecule type" value="Genomic_DNA"/>
</dbReference>
<sequence length="388" mass="40480">MTVAIDTPDLAVVGGGVIGLTSALAAADAGMRVVVHDAGPQQRASHVAGGMLGSLGEGLPGEEALLAATSASVAQWPTLLARLGDESREGSGPEGSGVEGSGAEEAGTEDTRETIATAADSLFVATTATDLEHLTRLAEKVWAPALGAGREIRAIGPTGIRELEGALTSRLRGGFVALGEGAVDNRLLLARLRGALRDAGAHLRNDTITDLDDVAGRQVLLAAGAGVPQLWSGARIHVAKGEILRLTRTRWSVPPPSHVVRARVDGRMVYLVPRADGIVVGATQYESDEPGAEVAGVRDLLDDALTVMPGLASYTLAEVGVGYRPCSDDGLPLIRRIDERVVVAAGHGRNGIVLAPYTAQRVLELLQHNDFQQEVGREDDVYGYEEAR</sequence>
<dbReference type="SUPFAM" id="SSF51971">
    <property type="entry name" value="Nucleotide-binding domain"/>
    <property type="match status" value="1"/>
</dbReference>
<evidence type="ECO:0000256" key="1">
    <source>
        <dbReference type="ARBA" id="ARBA00023002"/>
    </source>
</evidence>
<name>H5U726_9ACTN</name>
<dbReference type="PANTHER" id="PTHR13847">
    <property type="entry name" value="SARCOSINE DEHYDROGENASE-RELATED"/>
    <property type="match status" value="1"/>
</dbReference>
<dbReference type="GO" id="GO:0005737">
    <property type="term" value="C:cytoplasm"/>
    <property type="evidence" value="ECO:0007669"/>
    <property type="project" value="TreeGrafter"/>
</dbReference>
<dbReference type="InterPro" id="IPR006076">
    <property type="entry name" value="FAD-dep_OxRdtase"/>
</dbReference>
<dbReference type="RefSeq" id="WP_005209101.1">
    <property type="nucleotide sequence ID" value="NZ_BAFC01000131.1"/>
</dbReference>
<dbReference type="Gene3D" id="3.50.50.60">
    <property type="entry name" value="FAD/NAD(P)-binding domain"/>
    <property type="match status" value="1"/>
</dbReference>
<accession>H5U726</accession>
<keyword evidence="1" id="KW-0560">Oxidoreductase</keyword>
<proteinExistence type="predicted"/>
<dbReference type="InterPro" id="IPR036188">
    <property type="entry name" value="FAD/NAD-bd_sf"/>
</dbReference>
<reference evidence="4 5" key="1">
    <citation type="submission" date="2012-02" db="EMBL/GenBank/DDBJ databases">
        <title>Whole genome shotgun sequence of Gordonia sputi NBRC 100414.</title>
        <authorList>
            <person name="Yoshida I."/>
            <person name="Hosoyama A."/>
            <person name="Tsuchikane K."/>
            <person name="Katsumata H."/>
            <person name="Yamazaki S."/>
            <person name="Fujita N."/>
        </authorList>
    </citation>
    <scope>NUCLEOTIDE SEQUENCE [LARGE SCALE GENOMIC DNA]</scope>
    <source>
        <strain evidence="4 5">NBRC 100414</strain>
    </source>
</reference>
<dbReference type="PANTHER" id="PTHR13847:SF289">
    <property type="entry name" value="GLYCINE OXIDASE"/>
    <property type="match status" value="1"/>
</dbReference>
<dbReference type="Pfam" id="PF01266">
    <property type="entry name" value="DAO"/>
    <property type="match status" value="1"/>
</dbReference>
<dbReference type="eggNOG" id="COG0665">
    <property type="taxonomic scope" value="Bacteria"/>
</dbReference>
<dbReference type="SUPFAM" id="SSF54373">
    <property type="entry name" value="FAD-linked reductases, C-terminal domain"/>
    <property type="match status" value="1"/>
</dbReference>
<dbReference type="AlphaFoldDB" id="H5U726"/>